<dbReference type="OrthoDB" id="6374728at2759"/>
<evidence type="ECO:0000313" key="1">
    <source>
        <dbReference type="EMBL" id="KAA0188217.1"/>
    </source>
</evidence>
<proteinExistence type="predicted"/>
<protein>
    <recommendedName>
        <fullName evidence="2">GDNF/GAS1 domain-containing protein</fullName>
    </recommendedName>
</protein>
<reference evidence="1" key="3">
    <citation type="submission" date="2019-06" db="EMBL/GenBank/DDBJ databases">
        <authorList>
            <person name="Poynton C."/>
            <person name="Hasenbein S."/>
            <person name="Benoit J.B."/>
            <person name="Sepulveda M.S."/>
            <person name="Poelchau M.F."/>
            <person name="Murali S.C."/>
            <person name="Chen S."/>
            <person name="Glastad K.M."/>
            <person name="Werren J.H."/>
            <person name="Vineis J.H."/>
            <person name="Bowen J.L."/>
            <person name="Friedrich M."/>
            <person name="Jones J."/>
            <person name="Robertson H.M."/>
            <person name="Feyereisen R."/>
            <person name="Mechler-Hickson A."/>
            <person name="Mathers N."/>
            <person name="Lee C.E."/>
            <person name="Colbourne J.K."/>
            <person name="Biales A."/>
            <person name="Johnston J.S."/>
            <person name="Wellborn G.A."/>
            <person name="Rosendale A.J."/>
            <person name="Cridge A.G."/>
            <person name="Munoz-Torres M.C."/>
            <person name="Bain P.A."/>
            <person name="Manny A.R."/>
            <person name="Major K.M."/>
            <person name="Lambert F.N."/>
            <person name="Vulpe C.D."/>
            <person name="Tuck P."/>
            <person name="Blalock B.J."/>
            <person name="Lin Y.-Y."/>
            <person name="Smith M.E."/>
            <person name="Ochoa-Acuna H."/>
            <person name="Chen M.-J.M."/>
            <person name="Childers C.P."/>
            <person name="Qu J."/>
            <person name="Dugan S."/>
            <person name="Lee S.L."/>
            <person name="Chao H."/>
            <person name="Dinh H."/>
            <person name="Han Y."/>
            <person name="Doddapaneni H."/>
            <person name="Worley K.C."/>
            <person name="Muzny D.M."/>
            <person name="Gibbs R.A."/>
            <person name="Richards S."/>
        </authorList>
    </citation>
    <scope>NUCLEOTIDE SEQUENCE</scope>
    <source>
        <strain evidence="1">HAZT.00-mixed</strain>
        <tissue evidence="1">Whole organism</tissue>
    </source>
</reference>
<dbReference type="Proteomes" id="UP000711488">
    <property type="component" value="Unassembled WGS sequence"/>
</dbReference>
<sequence length="71" mass="8092">MLTHSTVACSTVTVNKCLAALRTLQGFPYFQPTCLCREPHIDRECNTFHEFIFDHPCSFVQKNGELARMVS</sequence>
<dbReference type="SUPFAM" id="SSF110035">
    <property type="entry name" value="GDNF receptor-like"/>
    <property type="match status" value="1"/>
</dbReference>
<dbReference type="InterPro" id="IPR037193">
    <property type="entry name" value="GDNF_alpha"/>
</dbReference>
<reference evidence="1" key="1">
    <citation type="submission" date="2014-08" db="EMBL/GenBank/DDBJ databases">
        <authorList>
            <person name="Murali S."/>
            <person name="Richards S."/>
            <person name="Bandaranaike D."/>
            <person name="Bellair M."/>
            <person name="Blankenburg K."/>
            <person name="Chao H."/>
            <person name="Dinh H."/>
            <person name="Doddapaneni H."/>
            <person name="Dugan-Rocha S."/>
            <person name="Elkadiri S."/>
            <person name="Gnanaolivu R."/>
            <person name="Hughes D."/>
            <person name="Lee S."/>
            <person name="Li M."/>
            <person name="Ming W."/>
            <person name="Munidasa M."/>
            <person name="Muniz J."/>
            <person name="Nguyen L."/>
            <person name="Osuji N."/>
            <person name="Pu L.-L."/>
            <person name="Puazo M."/>
            <person name="Skinner E."/>
            <person name="Qu C."/>
            <person name="Quiroz J."/>
            <person name="Raj R."/>
            <person name="Weissenberger G."/>
            <person name="Xin Y."/>
            <person name="Zou X."/>
            <person name="Han Y."/>
            <person name="Worley K."/>
            <person name="Muzny D."/>
            <person name="Gibbs R."/>
        </authorList>
    </citation>
    <scope>NUCLEOTIDE SEQUENCE</scope>
    <source>
        <strain evidence="1">HAZT.00-mixed</strain>
        <tissue evidence="1">Whole organism</tissue>
    </source>
</reference>
<name>A0A6A0GTQ6_HYAAZ</name>
<accession>A0A6A0GTQ6</accession>
<organism evidence="1">
    <name type="scientific">Hyalella azteca</name>
    <name type="common">Amphipod</name>
    <dbReference type="NCBI Taxonomy" id="294128"/>
    <lineage>
        <taxon>Eukaryota</taxon>
        <taxon>Metazoa</taxon>
        <taxon>Ecdysozoa</taxon>
        <taxon>Arthropoda</taxon>
        <taxon>Crustacea</taxon>
        <taxon>Multicrustacea</taxon>
        <taxon>Malacostraca</taxon>
        <taxon>Eumalacostraca</taxon>
        <taxon>Peracarida</taxon>
        <taxon>Amphipoda</taxon>
        <taxon>Senticaudata</taxon>
        <taxon>Talitrida</taxon>
        <taxon>Talitroidea</taxon>
        <taxon>Hyalellidae</taxon>
        <taxon>Hyalella</taxon>
    </lineage>
</organism>
<dbReference type="EMBL" id="JQDR03014379">
    <property type="protein sequence ID" value="KAA0188217.1"/>
    <property type="molecule type" value="Genomic_DNA"/>
</dbReference>
<comment type="caution">
    <text evidence="1">The sequence shown here is derived from an EMBL/GenBank/DDBJ whole genome shotgun (WGS) entry which is preliminary data.</text>
</comment>
<dbReference type="AlphaFoldDB" id="A0A6A0GTQ6"/>
<gene>
    <name evidence="1" type="ORF">HAZT_HAZT012127</name>
</gene>
<evidence type="ECO:0008006" key="2">
    <source>
        <dbReference type="Google" id="ProtNLM"/>
    </source>
</evidence>
<reference evidence="1" key="2">
    <citation type="journal article" date="2018" name="Environ. Sci. Technol.">
        <title>The Toxicogenome of Hyalella azteca: A Model for Sediment Ecotoxicology and Evolutionary Toxicology.</title>
        <authorList>
            <person name="Poynton H.C."/>
            <person name="Hasenbein S."/>
            <person name="Benoit J.B."/>
            <person name="Sepulveda M.S."/>
            <person name="Poelchau M.F."/>
            <person name="Hughes D.S.T."/>
            <person name="Murali S.C."/>
            <person name="Chen S."/>
            <person name="Glastad K.M."/>
            <person name="Goodisman M.A.D."/>
            <person name="Werren J.H."/>
            <person name="Vineis J.H."/>
            <person name="Bowen J.L."/>
            <person name="Friedrich M."/>
            <person name="Jones J."/>
            <person name="Robertson H.M."/>
            <person name="Feyereisen R."/>
            <person name="Mechler-Hickson A."/>
            <person name="Mathers N."/>
            <person name="Lee C.E."/>
            <person name="Colbourne J.K."/>
            <person name="Biales A."/>
            <person name="Johnston J.S."/>
            <person name="Wellborn G.A."/>
            <person name="Rosendale A.J."/>
            <person name="Cridge A.G."/>
            <person name="Munoz-Torres M.C."/>
            <person name="Bain P.A."/>
            <person name="Manny A.R."/>
            <person name="Major K.M."/>
            <person name="Lambert F.N."/>
            <person name="Vulpe C.D."/>
            <person name="Tuck P."/>
            <person name="Blalock B.J."/>
            <person name="Lin Y.Y."/>
            <person name="Smith M.E."/>
            <person name="Ochoa-Acuna H."/>
            <person name="Chen M.M."/>
            <person name="Childers C.P."/>
            <person name="Qu J."/>
            <person name="Dugan S."/>
            <person name="Lee S.L."/>
            <person name="Chao H."/>
            <person name="Dinh H."/>
            <person name="Han Y."/>
            <person name="Doddapaneni H."/>
            <person name="Worley K.C."/>
            <person name="Muzny D.M."/>
            <person name="Gibbs R.A."/>
            <person name="Richards S."/>
        </authorList>
    </citation>
    <scope>NUCLEOTIDE SEQUENCE</scope>
    <source>
        <strain evidence="1">HAZT.00-mixed</strain>
        <tissue evidence="1">Whole organism</tissue>
    </source>
</reference>